<dbReference type="PANTHER" id="PTHR30096">
    <property type="entry name" value="4,5-DOPA DIOXYGENASE EXTRADIOL-LIKE PROTEIN"/>
    <property type="match status" value="1"/>
</dbReference>
<dbReference type="PANTHER" id="PTHR30096:SF0">
    <property type="entry name" value="4,5-DOPA DIOXYGENASE EXTRADIOL-LIKE PROTEIN"/>
    <property type="match status" value="1"/>
</dbReference>
<keyword evidence="5" id="KW-0560">Oxidoreductase</keyword>
<keyword evidence="3" id="KW-0479">Metal-binding</keyword>
<dbReference type="GO" id="GO:0051213">
    <property type="term" value="F:dioxygenase activity"/>
    <property type="evidence" value="ECO:0007669"/>
    <property type="project" value="UniProtKB-KW"/>
</dbReference>
<dbReference type="Pfam" id="PF02900">
    <property type="entry name" value="LigB"/>
    <property type="match status" value="1"/>
</dbReference>
<sequence length="299" mass="32424">MESLDEELAMDPFATAHPGAAFDAYEPAARERAARRASWTPQDGPLPALYVSHGAPPLFDDAEWMTRLGAWADRLPTPRAILIVSAHWESAPLTLSSPEAGTPLVYDFGGFAERFYRMTYATPDASALAARVAATLPDGEPVHTSRRGLDHGAWVPLKVMYPLGDVPVLQMSLPTEDPERLLAIGTRLRELRGEGVLVVGSGFMTHGLPFLTPEMLGGQETPGWTGDFDAWAAEALDRGDLETLHRFREAPGMPYAHPTAEHFVPLFVTLGAATDPEAPVTTTIDGTMWGLSRRSLQVA</sequence>
<dbReference type="Gene3D" id="3.40.830.10">
    <property type="entry name" value="LigB-like"/>
    <property type="match status" value="1"/>
</dbReference>
<keyword evidence="8" id="KW-1185">Reference proteome</keyword>
<proteinExistence type="inferred from homology"/>
<dbReference type="SUPFAM" id="SSF53213">
    <property type="entry name" value="LigB-like"/>
    <property type="match status" value="1"/>
</dbReference>
<evidence type="ECO:0000259" key="6">
    <source>
        <dbReference type="Pfam" id="PF02900"/>
    </source>
</evidence>
<evidence type="ECO:0000313" key="7">
    <source>
        <dbReference type="EMBL" id="MDD7965110.1"/>
    </source>
</evidence>
<accession>A0ABT5SQJ0</accession>
<evidence type="ECO:0000256" key="2">
    <source>
        <dbReference type="ARBA" id="ARBA00007581"/>
    </source>
</evidence>
<feature type="domain" description="Extradiol ring-cleavage dioxygenase class III enzyme subunit B" evidence="6">
    <location>
        <begin position="66"/>
        <end position="275"/>
    </location>
</feature>
<evidence type="ECO:0000313" key="8">
    <source>
        <dbReference type="Proteomes" id="UP001300763"/>
    </source>
</evidence>
<comment type="similarity">
    <text evidence="2">Belongs to the DODA-type extradiol aromatic ring-opening dioxygenase family.</text>
</comment>
<dbReference type="EMBL" id="JAQZAO010000003">
    <property type="protein sequence ID" value="MDD7965110.1"/>
    <property type="molecule type" value="Genomic_DNA"/>
</dbReference>
<keyword evidence="4" id="KW-0862">Zinc</keyword>
<evidence type="ECO:0000256" key="1">
    <source>
        <dbReference type="ARBA" id="ARBA00001947"/>
    </source>
</evidence>
<evidence type="ECO:0000256" key="5">
    <source>
        <dbReference type="ARBA" id="ARBA00023002"/>
    </source>
</evidence>
<comment type="caution">
    <text evidence="7">The sequence shown here is derived from an EMBL/GenBank/DDBJ whole genome shotgun (WGS) entry which is preliminary data.</text>
</comment>
<name>A0ABT5SQJ0_9PSEU</name>
<evidence type="ECO:0000256" key="3">
    <source>
        <dbReference type="ARBA" id="ARBA00022723"/>
    </source>
</evidence>
<dbReference type="InterPro" id="IPR004183">
    <property type="entry name" value="Xdiol_dOase_suB"/>
</dbReference>
<keyword evidence="7" id="KW-0223">Dioxygenase</keyword>
<dbReference type="PIRSF" id="PIRSF006157">
    <property type="entry name" value="Doxgns_DODA"/>
    <property type="match status" value="1"/>
</dbReference>
<dbReference type="InterPro" id="IPR014436">
    <property type="entry name" value="Extradiol_dOase_DODA"/>
</dbReference>
<protein>
    <submittedName>
        <fullName evidence="7">Class III extradiol ring-cleavage dioxygenase</fullName>
    </submittedName>
</protein>
<comment type="cofactor">
    <cofactor evidence="1">
        <name>Zn(2+)</name>
        <dbReference type="ChEBI" id="CHEBI:29105"/>
    </cofactor>
</comment>
<gene>
    <name evidence="7" type="ORF">PGB27_07060</name>
</gene>
<organism evidence="7 8">
    <name type="scientific">Actinomycetospora lemnae</name>
    <dbReference type="NCBI Taxonomy" id="3019891"/>
    <lineage>
        <taxon>Bacteria</taxon>
        <taxon>Bacillati</taxon>
        <taxon>Actinomycetota</taxon>
        <taxon>Actinomycetes</taxon>
        <taxon>Pseudonocardiales</taxon>
        <taxon>Pseudonocardiaceae</taxon>
        <taxon>Actinomycetospora</taxon>
    </lineage>
</organism>
<reference evidence="7 8" key="1">
    <citation type="submission" date="2023-02" db="EMBL/GenBank/DDBJ databases">
        <title>Genome sequencing required for Actinomycetospora new species description.</title>
        <authorList>
            <person name="Saimee Y."/>
            <person name="Duangmal K."/>
        </authorList>
    </citation>
    <scope>NUCLEOTIDE SEQUENCE [LARGE SCALE GENOMIC DNA]</scope>
    <source>
        <strain evidence="7 8">DW7H6</strain>
    </source>
</reference>
<evidence type="ECO:0000256" key="4">
    <source>
        <dbReference type="ARBA" id="ARBA00022833"/>
    </source>
</evidence>
<dbReference type="Proteomes" id="UP001300763">
    <property type="component" value="Unassembled WGS sequence"/>
</dbReference>
<dbReference type="CDD" id="cd07363">
    <property type="entry name" value="45_DOPA_Dioxygenase"/>
    <property type="match status" value="1"/>
</dbReference>